<reference evidence="3" key="1">
    <citation type="submission" date="2016-10" db="EMBL/GenBank/DDBJ databases">
        <authorList>
            <person name="Varghese N."/>
            <person name="Submissions S."/>
        </authorList>
    </citation>
    <scope>NUCLEOTIDE SEQUENCE [LARGE SCALE GENOMIC DNA]</scope>
    <source>
        <strain evidence="3">DSM 5918</strain>
    </source>
</reference>
<proteinExistence type="predicted"/>
<dbReference type="InterPro" id="IPR052164">
    <property type="entry name" value="Anthracycline_SecMetBiosynth"/>
</dbReference>
<dbReference type="PROSITE" id="PS51819">
    <property type="entry name" value="VOC"/>
    <property type="match status" value="1"/>
</dbReference>
<dbReference type="Proteomes" id="UP000198635">
    <property type="component" value="Unassembled WGS sequence"/>
</dbReference>
<dbReference type="SUPFAM" id="SSF54593">
    <property type="entry name" value="Glyoxalase/Bleomycin resistance protein/Dihydroxybiphenyl dioxygenase"/>
    <property type="match status" value="1"/>
</dbReference>
<dbReference type="InterPro" id="IPR037523">
    <property type="entry name" value="VOC_core"/>
</dbReference>
<sequence length="123" mass="13932">MALNPVRWFEIYVQDMNRAKKFYEAVFEVKLERLNTGEPEYYSFPMHMNEEGSSGALVKMDDGKSGGNSIIIYFACEDCSVEESRVEKNGGKVKESKMSIGEYGHISLVYDTEGNLIGLHSMQ</sequence>
<dbReference type="Gene3D" id="3.10.180.10">
    <property type="entry name" value="2,3-Dihydroxybiphenyl 1,2-Dioxygenase, domain 1"/>
    <property type="match status" value="1"/>
</dbReference>
<dbReference type="CDD" id="cd07247">
    <property type="entry name" value="SgaA_N_like"/>
    <property type="match status" value="1"/>
</dbReference>
<evidence type="ECO:0000259" key="1">
    <source>
        <dbReference type="PROSITE" id="PS51819"/>
    </source>
</evidence>
<dbReference type="OrthoDB" id="8776491at2"/>
<dbReference type="InterPro" id="IPR004360">
    <property type="entry name" value="Glyas_Fos-R_dOase_dom"/>
</dbReference>
<dbReference type="PANTHER" id="PTHR33993">
    <property type="entry name" value="GLYOXALASE-RELATED"/>
    <property type="match status" value="1"/>
</dbReference>
<gene>
    <name evidence="2" type="ORF">SAMN04488082_10290</name>
</gene>
<dbReference type="RefSeq" id="WP_092372572.1">
    <property type="nucleotide sequence ID" value="NZ_FORX01000002.1"/>
</dbReference>
<evidence type="ECO:0000313" key="3">
    <source>
        <dbReference type="Proteomes" id="UP000198635"/>
    </source>
</evidence>
<protein>
    <recommendedName>
        <fullName evidence="1">VOC domain-containing protein</fullName>
    </recommendedName>
</protein>
<dbReference type="STRING" id="52560.SAMN04488082_10290"/>
<keyword evidence="3" id="KW-1185">Reference proteome</keyword>
<dbReference type="PANTHER" id="PTHR33993:SF2">
    <property type="entry name" value="VOC DOMAIN-CONTAINING PROTEIN"/>
    <property type="match status" value="1"/>
</dbReference>
<dbReference type="EMBL" id="FORX01000002">
    <property type="protein sequence ID" value="SFJ24102.1"/>
    <property type="molecule type" value="Genomic_DNA"/>
</dbReference>
<organism evidence="2 3">
    <name type="scientific">Desulfomicrobium apsheronum</name>
    <dbReference type="NCBI Taxonomy" id="52560"/>
    <lineage>
        <taxon>Bacteria</taxon>
        <taxon>Pseudomonadati</taxon>
        <taxon>Thermodesulfobacteriota</taxon>
        <taxon>Desulfovibrionia</taxon>
        <taxon>Desulfovibrionales</taxon>
        <taxon>Desulfomicrobiaceae</taxon>
        <taxon>Desulfomicrobium</taxon>
    </lineage>
</organism>
<accession>A0A1I3PRT7</accession>
<feature type="domain" description="VOC" evidence="1">
    <location>
        <begin position="5"/>
        <end position="122"/>
    </location>
</feature>
<name>A0A1I3PRT7_9BACT</name>
<dbReference type="Pfam" id="PF00903">
    <property type="entry name" value="Glyoxalase"/>
    <property type="match status" value="1"/>
</dbReference>
<evidence type="ECO:0000313" key="2">
    <source>
        <dbReference type="EMBL" id="SFJ24102.1"/>
    </source>
</evidence>
<dbReference type="InterPro" id="IPR029068">
    <property type="entry name" value="Glyas_Bleomycin-R_OHBP_Dase"/>
</dbReference>
<dbReference type="AlphaFoldDB" id="A0A1I3PRT7"/>